<evidence type="ECO:0000256" key="1">
    <source>
        <dbReference type="ARBA" id="ARBA00009568"/>
    </source>
</evidence>
<dbReference type="GO" id="GO:0005686">
    <property type="term" value="C:U2 snRNP"/>
    <property type="evidence" value="ECO:0007669"/>
    <property type="project" value="TreeGrafter"/>
</dbReference>
<dbReference type="STRING" id="1764295.A0A5B8N1I5"/>
<dbReference type="Pfam" id="PF07189">
    <property type="entry name" value="SF3b10"/>
    <property type="match status" value="1"/>
</dbReference>
<dbReference type="EMBL" id="CP031053">
    <property type="protein sequence ID" value="QDZ25982.1"/>
    <property type="molecule type" value="Genomic_DNA"/>
</dbReference>
<name>A0A5B8N1I5_9CHLO</name>
<organism evidence="3 4">
    <name type="scientific">Chloropicon primus</name>
    <dbReference type="NCBI Taxonomy" id="1764295"/>
    <lineage>
        <taxon>Eukaryota</taxon>
        <taxon>Viridiplantae</taxon>
        <taxon>Chlorophyta</taxon>
        <taxon>Chloropicophyceae</taxon>
        <taxon>Chloropicales</taxon>
        <taxon>Chloropicaceae</taxon>
        <taxon>Chloropicon</taxon>
    </lineage>
</organism>
<dbReference type="Proteomes" id="UP000316726">
    <property type="component" value="Chromosome 20"/>
</dbReference>
<dbReference type="AlphaFoldDB" id="A0A5B8N1I5"/>
<dbReference type="PIRSF" id="PIRSF037010">
    <property type="entry name" value="Splicing_factor_3B_subunit_5"/>
    <property type="match status" value="1"/>
</dbReference>
<proteinExistence type="inferred from homology"/>
<dbReference type="PANTHER" id="PTHR20978:SF0">
    <property type="entry name" value="SPLICING FACTOR 3B SUBUNIT 5"/>
    <property type="match status" value="1"/>
</dbReference>
<accession>A0A5B8N1I5</accession>
<dbReference type="InterPro" id="IPR017089">
    <property type="entry name" value="Splicing_factor_3B_subunit_5"/>
</dbReference>
<keyword evidence="4" id="KW-1185">Reference proteome</keyword>
<comment type="similarity">
    <text evidence="1 2">Belongs to the SF3B5 family.</text>
</comment>
<evidence type="ECO:0000313" key="4">
    <source>
        <dbReference type="Proteomes" id="UP000316726"/>
    </source>
</evidence>
<dbReference type="GO" id="GO:0071011">
    <property type="term" value="C:precatalytic spliceosome"/>
    <property type="evidence" value="ECO:0007669"/>
    <property type="project" value="TreeGrafter"/>
</dbReference>
<dbReference type="OrthoDB" id="274726at2759"/>
<protein>
    <recommendedName>
        <fullName evidence="2">Splicing factor subunit</fullName>
    </recommendedName>
</protein>
<evidence type="ECO:0000313" key="3">
    <source>
        <dbReference type="EMBL" id="QDZ25982.1"/>
    </source>
</evidence>
<gene>
    <name evidence="3" type="ORF">A3770_20p85000</name>
</gene>
<dbReference type="GO" id="GO:0000398">
    <property type="term" value="P:mRNA splicing, via spliceosome"/>
    <property type="evidence" value="ECO:0007669"/>
    <property type="project" value="UniProtKB-UniRule"/>
</dbReference>
<dbReference type="PANTHER" id="PTHR20978">
    <property type="entry name" value="SPLICING FACTOR 3B SUBUNIT 5"/>
    <property type="match status" value="1"/>
</dbReference>
<sequence length="89" mass="10286">MATTASDRLLVSSQLEHLQAKYVGTGHPDLHRYDWLSNIQRDTYASMVGHHNMMTYVSLCENESIGRTRYKLLEKMFLPCGNPPEREED</sequence>
<evidence type="ECO:0000256" key="2">
    <source>
        <dbReference type="PIRNR" id="PIRNR037010"/>
    </source>
</evidence>
<reference evidence="3 4" key="1">
    <citation type="submission" date="2018-07" db="EMBL/GenBank/DDBJ databases">
        <title>The complete nuclear genome of the prasinophyte Chloropicon primus (CCMP1205).</title>
        <authorList>
            <person name="Pombert J.-F."/>
            <person name="Otis C."/>
            <person name="Turmel M."/>
            <person name="Lemieux C."/>
        </authorList>
    </citation>
    <scope>NUCLEOTIDE SEQUENCE [LARGE SCALE GENOMIC DNA]</scope>
    <source>
        <strain evidence="3 4">CCMP1205</strain>
    </source>
</reference>
<dbReference type="InterPro" id="IPR009846">
    <property type="entry name" value="SF3b5/RDS3-10"/>
</dbReference>